<organism evidence="3 4">
    <name type="scientific">Bradyrhizobium ottawaense</name>
    <dbReference type="NCBI Taxonomy" id="931866"/>
    <lineage>
        <taxon>Bacteria</taxon>
        <taxon>Pseudomonadati</taxon>
        <taxon>Pseudomonadota</taxon>
        <taxon>Alphaproteobacteria</taxon>
        <taxon>Hyphomicrobiales</taxon>
        <taxon>Nitrobacteraceae</taxon>
        <taxon>Bradyrhizobium</taxon>
    </lineage>
</organism>
<dbReference type="InterPro" id="IPR027032">
    <property type="entry name" value="Twinkle-like"/>
</dbReference>
<sequence length="517" mass="58363">MLSEKHAKGIESRGLCLDLAADMGAYSARRLRDGSIEPDIDGNILALPFMEHEDEVNTKYRWSQDGERRFQQRKDAKKTLYNANVLLKDDTMNRLEAGTDELIWTEGEFDCWAVLMAGHDTCVSVPDGAPPARDKNGKLIEVPDDDRDIDPEDDDKFAFMGRLMDPIMKVKHHIIATDGDEPGGRLAKELVRRIGAAKCFWVEYPKDEVVPDKKNKGKFRAPKDLNEVLLYLGKDGVKKVISEAKPWPVKGLYRLSDYPEMEIPQMCEIGLSEELDKHMKFYEGQFVVCTGIPNSGKSTLINQASVLMAKRHKWPVAIFSGEKDVKPFLAHELMGAFLGKARTDWTFEDKKRAEAFVQRYYQFIDYDDTGDVEIDVKFLLDACAAAVFRDGVKMLIIDPWNELEHNRPMNLSLTEYIGKMIKALKRFAKQFRVCVIVVAHPTKLGADVVPGLYNISDSAHWANKADLGLVVHPADPENPNARHVIISKVRLKRIAGLTGVVVLSFDEHTGQFIAPDF</sequence>
<dbReference type="PANTHER" id="PTHR12873">
    <property type="entry name" value="T7-LIKE MITOCHONDRIAL DNA HELICASE"/>
    <property type="match status" value="1"/>
</dbReference>
<dbReference type="PROSITE" id="PS51199">
    <property type="entry name" value="SF4_HELICASE"/>
    <property type="match status" value="1"/>
</dbReference>
<proteinExistence type="predicted"/>
<feature type="region of interest" description="Disordered" evidence="1">
    <location>
        <begin position="127"/>
        <end position="147"/>
    </location>
</feature>
<dbReference type="SUPFAM" id="SSF52540">
    <property type="entry name" value="P-loop containing nucleoside triphosphate hydrolases"/>
    <property type="match status" value="1"/>
</dbReference>
<dbReference type="PANTHER" id="PTHR12873:SF0">
    <property type="entry name" value="TWINKLE MTDNA HELICASE"/>
    <property type="match status" value="1"/>
</dbReference>
<dbReference type="InterPro" id="IPR006171">
    <property type="entry name" value="TOPRIM_dom"/>
</dbReference>
<gene>
    <name evidence="3" type="ORF">SAMN05444163_8146</name>
</gene>
<reference evidence="3 4" key="1">
    <citation type="submission" date="2016-10" db="EMBL/GenBank/DDBJ databases">
        <authorList>
            <person name="Varghese N."/>
            <person name="Submissions S."/>
        </authorList>
    </citation>
    <scope>NUCLEOTIDE SEQUENCE [LARGE SCALE GENOMIC DNA]</scope>
    <source>
        <strain evidence="3 4">GAS524</strain>
    </source>
</reference>
<dbReference type="RefSeq" id="WP_091977344.1">
    <property type="nucleotide sequence ID" value="NZ_LT629693.1"/>
</dbReference>
<feature type="domain" description="SF4 helicase" evidence="2">
    <location>
        <begin position="261"/>
        <end position="517"/>
    </location>
</feature>
<evidence type="ECO:0000259" key="2">
    <source>
        <dbReference type="PROSITE" id="PS51199"/>
    </source>
</evidence>
<dbReference type="EMBL" id="LT629693">
    <property type="protein sequence ID" value="SDK45272.1"/>
    <property type="molecule type" value="Genomic_DNA"/>
</dbReference>
<dbReference type="InterPro" id="IPR007694">
    <property type="entry name" value="DNA_helicase_DnaB-like_C"/>
</dbReference>
<dbReference type="Proteomes" id="UP000198803">
    <property type="component" value="Chromosome I"/>
</dbReference>
<dbReference type="Gene3D" id="3.40.50.300">
    <property type="entry name" value="P-loop containing nucleotide triphosphate hydrolases"/>
    <property type="match status" value="1"/>
</dbReference>
<dbReference type="Gene3D" id="3.40.1360.10">
    <property type="match status" value="1"/>
</dbReference>
<name>A0ABY0QHF7_9BRAD</name>
<keyword evidence="4" id="KW-1185">Reference proteome</keyword>
<dbReference type="InterPro" id="IPR027417">
    <property type="entry name" value="P-loop_NTPase"/>
</dbReference>
<dbReference type="Pfam" id="PF13662">
    <property type="entry name" value="Toprim_4"/>
    <property type="match status" value="1"/>
</dbReference>
<evidence type="ECO:0000313" key="3">
    <source>
        <dbReference type="EMBL" id="SDK45272.1"/>
    </source>
</evidence>
<evidence type="ECO:0000256" key="1">
    <source>
        <dbReference type="SAM" id="MobiDB-lite"/>
    </source>
</evidence>
<protein>
    <submittedName>
        <fullName evidence="3">Twinkle protein</fullName>
    </submittedName>
</protein>
<dbReference type="Pfam" id="PF03796">
    <property type="entry name" value="DnaB_C"/>
    <property type="match status" value="1"/>
</dbReference>
<accession>A0ABY0QHF7</accession>
<evidence type="ECO:0000313" key="4">
    <source>
        <dbReference type="Proteomes" id="UP000198803"/>
    </source>
</evidence>